<evidence type="ECO:0000256" key="1">
    <source>
        <dbReference type="ARBA" id="ARBA00023015"/>
    </source>
</evidence>
<feature type="domain" description="HTH gntR-type" evidence="5">
    <location>
        <begin position="12"/>
        <end position="79"/>
    </location>
</feature>
<dbReference type="InterPro" id="IPR008920">
    <property type="entry name" value="TF_FadR/GntR_C"/>
</dbReference>
<dbReference type="AlphaFoldDB" id="A0A6J4TJB6"/>
<dbReference type="SUPFAM" id="SSF46785">
    <property type="entry name" value="Winged helix' DNA-binding domain"/>
    <property type="match status" value="1"/>
</dbReference>
<dbReference type="PRINTS" id="PR00035">
    <property type="entry name" value="HTHGNTR"/>
</dbReference>
<dbReference type="Pfam" id="PF07729">
    <property type="entry name" value="FCD"/>
    <property type="match status" value="1"/>
</dbReference>
<dbReference type="PROSITE" id="PS50949">
    <property type="entry name" value="HTH_GNTR"/>
    <property type="match status" value="1"/>
</dbReference>
<dbReference type="CDD" id="cd07377">
    <property type="entry name" value="WHTH_GntR"/>
    <property type="match status" value="1"/>
</dbReference>
<dbReference type="SUPFAM" id="SSF48008">
    <property type="entry name" value="GntR ligand-binding domain-like"/>
    <property type="match status" value="1"/>
</dbReference>
<gene>
    <name evidence="6" type="ORF">AVDCRST_MAG91-2425</name>
</gene>
<dbReference type="PANTHER" id="PTHR43537:SF51">
    <property type="entry name" value="HTH-TYPE TRANSCRIPTIONAL REGULATOR LGOR-RELATED"/>
    <property type="match status" value="1"/>
</dbReference>
<dbReference type="Gene3D" id="1.10.10.10">
    <property type="entry name" value="Winged helix-like DNA-binding domain superfamily/Winged helix DNA-binding domain"/>
    <property type="match status" value="1"/>
</dbReference>
<dbReference type="SMART" id="SM00895">
    <property type="entry name" value="FCD"/>
    <property type="match status" value="1"/>
</dbReference>
<protein>
    <submittedName>
        <fullName evidence="6">Transcriptional regulator, GntR family</fullName>
    </submittedName>
</protein>
<dbReference type="InterPro" id="IPR036390">
    <property type="entry name" value="WH_DNA-bd_sf"/>
</dbReference>
<evidence type="ECO:0000259" key="5">
    <source>
        <dbReference type="PROSITE" id="PS50949"/>
    </source>
</evidence>
<keyword evidence="3" id="KW-0804">Transcription</keyword>
<name>A0A6J4TJB6_9SPHN</name>
<dbReference type="SMART" id="SM00345">
    <property type="entry name" value="HTH_GNTR"/>
    <property type="match status" value="1"/>
</dbReference>
<keyword evidence="1" id="KW-0805">Transcription regulation</keyword>
<accession>A0A6J4TJB6</accession>
<dbReference type="InterPro" id="IPR011711">
    <property type="entry name" value="GntR_C"/>
</dbReference>
<sequence length="240" mass="26205">MAGTFRSKVFLITVETPVAQRIRELILDGTLSPGTRVAEASLAERLGVSRTPVRNALPALATEGLLEPAGARGYAVRAFSVEDSFRATELRCVLEGYAARHIATQGASPELMEQLRDCLAEGDRIFAKGYIAPRDDEDAYARMNQRFHNLIVGASDNALLRDLIQRVYAVPFVDPGVLAFNRMSADDIFPILSSGNHQHHAIVDAIEARQPDVAETMMRGHSGPARRSLGLDKAEIEPNV</sequence>
<dbReference type="Gene3D" id="1.20.120.530">
    <property type="entry name" value="GntR ligand-binding domain-like"/>
    <property type="match status" value="1"/>
</dbReference>
<feature type="region of interest" description="Disordered" evidence="4">
    <location>
        <begin position="218"/>
        <end position="240"/>
    </location>
</feature>
<evidence type="ECO:0000256" key="3">
    <source>
        <dbReference type="ARBA" id="ARBA00023163"/>
    </source>
</evidence>
<organism evidence="6">
    <name type="scientific">uncultured Sphingomonadaceae bacterium</name>
    <dbReference type="NCBI Taxonomy" id="169976"/>
    <lineage>
        <taxon>Bacteria</taxon>
        <taxon>Pseudomonadati</taxon>
        <taxon>Pseudomonadota</taxon>
        <taxon>Alphaproteobacteria</taxon>
        <taxon>Sphingomonadales</taxon>
        <taxon>Sphingomonadaceae</taxon>
        <taxon>environmental samples</taxon>
    </lineage>
</organism>
<proteinExistence type="predicted"/>
<dbReference type="Pfam" id="PF00392">
    <property type="entry name" value="GntR"/>
    <property type="match status" value="1"/>
</dbReference>
<evidence type="ECO:0000256" key="2">
    <source>
        <dbReference type="ARBA" id="ARBA00023125"/>
    </source>
</evidence>
<feature type="compositionally biased region" description="Basic and acidic residues" evidence="4">
    <location>
        <begin position="229"/>
        <end position="240"/>
    </location>
</feature>
<dbReference type="InterPro" id="IPR000524">
    <property type="entry name" value="Tscrpt_reg_HTH_GntR"/>
</dbReference>
<evidence type="ECO:0000313" key="6">
    <source>
        <dbReference type="EMBL" id="CAA9524752.1"/>
    </source>
</evidence>
<reference evidence="6" key="1">
    <citation type="submission" date="2020-02" db="EMBL/GenBank/DDBJ databases">
        <authorList>
            <person name="Meier V. D."/>
        </authorList>
    </citation>
    <scope>NUCLEOTIDE SEQUENCE</scope>
    <source>
        <strain evidence="6">AVDCRST_MAG91</strain>
    </source>
</reference>
<evidence type="ECO:0000256" key="4">
    <source>
        <dbReference type="SAM" id="MobiDB-lite"/>
    </source>
</evidence>
<dbReference type="PANTHER" id="PTHR43537">
    <property type="entry name" value="TRANSCRIPTIONAL REGULATOR, GNTR FAMILY"/>
    <property type="match status" value="1"/>
</dbReference>
<dbReference type="InterPro" id="IPR036388">
    <property type="entry name" value="WH-like_DNA-bd_sf"/>
</dbReference>
<dbReference type="GO" id="GO:0003700">
    <property type="term" value="F:DNA-binding transcription factor activity"/>
    <property type="evidence" value="ECO:0007669"/>
    <property type="project" value="InterPro"/>
</dbReference>
<dbReference type="EMBL" id="CADCVX010000438">
    <property type="protein sequence ID" value="CAA9524752.1"/>
    <property type="molecule type" value="Genomic_DNA"/>
</dbReference>
<keyword evidence="2" id="KW-0238">DNA-binding</keyword>
<dbReference type="GO" id="GO:0003677">
    <property type="term" value="F:DNA binding"/>
    <property type="evidence" value="ECO:0007669"/>
    <property type="project" value="UniProtKB-KW"/>
</dbReference>